<evidence type="ECO:0000313" key="2">
    <source>
        <dbReference type="Proteomes" id="UP000185874"/>
    </source>
</evidence>
<sequence>MERGSGRMIINWLEQPGLSVRVRGGQWWQRSATDGEYYKAGEEHSRICETIRRRDVSKN</sequence>
<dbReference type="EMBL" id="MGDJ01000031">
    <property type="protein sequence ID" value="OGL52248.1"/>
    <property type="molecule type" value="Genomic_DNA"/>
</dbReference>
<name>A0A1F7SG79_9BACT</name>
<protein>
    <submittedName>
        <fullName evidence="1">Uncharacterized protein</fullName>
    </submittedName>
</protein>
<organism evidence="1 2">
    <name type="scientific">Candidatus Shapirobacteria bacterium RBG_13_44_7</name>
    <dbReference type="NCBI Taxonomy" id="1802149"/>
    <lineage>
        <taxon>Bacteria</taxon>
        <taxon>Candidatus Shapironibacteriota</taxon>
    </lineage>
</organism>
<reference evidence="1 2" key="1">
    <citation type="journal article" date="2016" name="Nat. Commun.">
        <title>Thousands of microbial genomes shed light on interconnected biogeochemical processes in an aquifer system.</title>
        <authorList>
            <person name="Anantharaman K."/>
            <person name="Brown C.T."/>
            <person name="Hug L.A."/>
            <person name="Sharon I."/>
            <person name="Castelle C.J."/>
            <person name="Probst A.J."/>
            <person name="Thomas B.C."/>
            <person name="Singh A."/>
            <person name="Wilkins M.J."/>
            <person name="Karaoz U."/>
            <person name="Brodie E.L."/>
            <person name="Williams K.H."/>
            <person name="Hubbard S.S."/>
            <person name="Banfield J.F."/>
        </authorList>
    </citation>
    <scope>NUCLEOTIDE SEQUENCE [LARGE SCALE GENOMIC DNA]</scope>
</reference>
<dbReference type="Proteomes" id="UP000185874">
    <property type="component" value="Unassembled WGS sequence"/>
</dbReference>
<proteinExistence type="predicted"/>
<accession>A0A1F7SG79</accession>
<evidence type="ECO:0000313" key="1">
    <source>
        <dbReference type="EMBL" id="OGL52248.1"/>
    </source>
</evidence>
<gene>
    <name evidence="1" type="ORF">A3K55_02705</name>
</gene>
<dbReference type="AlphaFoldDB" id="A0A1F7SG79"/>
<comment type="caution">
    <text evidence="1">The sequence shown here is derived from an EMBL/GenBank/DDBJ whole genome shotgun (WGS) entry which is preliminary data.</text>
</comment>